<reference evidence="1 2" key="1">
    <citation type="submission" date="2011-10" db="EMBL/GenBank/DDBJ databases">
        <title>The Noncontiguous Finished genome of Thermanaerovibrio velox DSM 12556.</title>
        <authorList>
            <consortium name="US DOE Joint Genome Institute (JGI-PGF)"/>
            <person name="Lucas S."/>
            <person name="Copeland A."/>
            <person name="Lapidus A."/>
            <person name="Glavina del Rio T."/>
            <person name="Dalin E."/>
            <person name="Tice H."/>
            <person name="Bruce D."/>
            <person name="Goodwin L."/>
            <person name="Pitluck S."/>
            <person name="Peters L."/>
            <person name="Mikhailova N."/>
            <person name="Teshima H."/>
            <person name="Kyrpides N."/>
            <person name="Mavromatis K."/>
            <person name="Ivanova N."/>
            <person name="Markowitz V."/>
            <person name="Cheng J.-F."/>
            <person name="Hugenholtz P."/>
            <person name="Woyke T."/>
            <person name="Wu D."/>
            <person name="Spring S."/>
            <person name="Brambilla E.-M."/>
            <person name="Klenk H.-P."/>
            <person name="Eisen J.A."/>
        </authorList>
    </citation>
    <scope>NUCLEOTIDE SEQUENCE [LARGE SCALE GENOMIC DNA]</scope>
    <source>
        <strain evidence="1 2">DSM 12556</strain>
    </source>
</reference>
<evidence type="ECO:0000313" key="2">
    <source>
        <dbReference type="Proteomes" id="UP000005730"/>
    </source>
</evidence>
<sequence>MTCTLLTASLAAAEEFTKIREDVITVLSRGEGQKESWIRREYRSPSGIKLRAEILDGKSFGSWEIPERPEEGTDAPLGFGSTYKTLTIDGETTVAIETHPMWGVSVTGKRGNSVITVEAPPDAMEDAVGLAKELLIPNPKQ</sequence>
<name>H0UQX2_9BACT</name>
<organism evidence="1 2">
    <name type="scientific">Thermanaerovibrio velox DSM 12556</name>
    <dbReference type="NCBI Taxonomy" id="926567"/>
    <lineage>
        <taxon>Bacteria</taxon>
        <taxon>Thermotogati</taxon>
        <taxon>Synergistota</taxon>
        <taxon>Synergistia</taxon>
        <taxon>Synergistales</taxon>
        <taxon>Synergistaceae</taxon>
        <taxon>Thermanaerovibrio</taxon>
    </lineage>
</organism>
<evidence type="ECO:0000313" key="1">
    <source>
        <dbReference type="EMBL" id="EHM09801.1"/>
    </source>
</evidence>
<dbReference type="STRING" id="926567.TheveDRAFT_0642"/>
<proteinExistence type="predicted"/>
<dbReference type="EMBL" id="CM001377">
    <property type="protein sequence ID" value="EHM09801.1"/>
    <property type="molecule type" value="Genomic_DNA"/>
</dbReference>
<dbReference type="HOGENOM" id="CLU_1824448_0_0_0"/>
<accession>H0UQX2</accession>
<gene>
    <name evidence="1" type="ORF">TheveDRAFT_0642</name>
</gene>
<dbReference type="RefSeq" id="WP_006583294.1">
    <property type="nucleotide sequence ID" value="NZ_CM001377.1"/>
</dbReference>
<dbReference type="AlphaFoldDB" id="H0UQX2"/>
<keyword evidence="2" id="KW-1185">Reference proteome</keyword>
<protein>
    <submittedName>
        <fullName evidence="1">Uncharacterized protein</fullName>
    </submittedName>
</protein>
<dbReference type="Proteomes" id="UP000005730">
    <property type="component" value="Chromosome"/>
</dbReference>